<protein>
    <submittedName>
        <fullName evidence="1">Uncharacterized protein</fullName>
    </submittedName>
</protein>
<evidence type="ECO:0000313" key="1">
    <source>
        <dbReference type="EMBL" id="KAJ8937647.1"/>
    </source>
</evidence>
<dbReference type="AlphaFoldDB" id="A0AAV8XG48"/>
<organism evidence="1 2">
    <name type="scientific">Aromia moschata</name>
    <dbReference type="NCBI Taxonomy" id="1265417"/>
    <lineage>
        <taxon>Eukaryota</taxon>
        <taxon>Metazoa</taxon>
        <taxon>Ecdysozoa</taxon>
        <taxon>Arthropoda</taxon>
        <taxon>Hexapoda</taxon>
        <taxon>Insecta</taxon>
        <taxon>Pterygota</taxon>
        <taxon>Neoptera</taxon>
        <taxon>Endopterygota</taxon>
        <taxon>Coleoptera</taxon>
        <taxon>Polyphaga</taxon>
        <taxon>Cucujiformia</taxon>
        <taxon>Chrysomeloidea</taxon>
        <taxon>Cerambycidae</taxon>
        <taxon>Cerambycinae</taxon>
        <taxon>Callichromatini</taxon>
        <taxon>Aromia</taxon>
    </lineage>
</organism>
<keyword evidence="2" id="KW-1185">Reference proteome</keyword>
<reference evidence="1" key="1">
    <citation type="journal article" date="2023" name="Insect Mol. Biol.">
        <title>Genome sequencing provides insights into the evolution of gene families encoding plant cell wall-degrading enzymes in longhorned beetles.</title>
        <authorList>
            <person name="Shin N.R."/>
            <person name="Okamura Y."/>
            <person name="Kirsch R."/>
            <person name="Pauchet Y."/>
        </authorList>
    </citation>
    <scope>NUCLEOTIDE SEQUENCE</scope>
    <source>
        <strain evidence="1">AMC_N1</strain>
    </source>
</reference>
<proteinExistence type="predicted"/>
<name>A0AAV8XG48_9CUCU</name>
<gene>
    <name evidence="1" type="ORF">NQ318_002161</name>
</gene>
<dbReference type="EMBL" id="JAPWTK010000632">
    <property type="protein sequence ID" value="KAJ8937647.1"/>
    <property type="molecule type" value="Genomic_DNA"/>
</dbReference>
<evidence type="ECO:0000313" key="2">
    <source>
        <dbReference type="Proteomes" id="UP001162162"/>
    </source>
</evidence>
<accession>A0AAV8XG48</accession>
<dbReference type="Proteomes" id="UP001162162">
    <property type="component" value="Unassembled WGS sequence"/>
</dbReference>
<comment type="caution">
    <text evidence="1">The sequence shown here is derived from an EMBL/GenBank/DDBJ whole genome shotgun (WGS) entry which is preliminary data.</text>
</comment>
<sequence length="132" mass="14369">MCSADVILRQYKLEVMGNESGDSRCPQVITIAHNYACLVTCRKYESGQLKKASWSSDSLEKAIQLIDGGSSIRNAAKSSKEGEKGSTLGPHLGRFTVFSPEADAELANLVKKMANIFYGCTANQIRSGFRIC</sequence>